<dbReference type="GO" id="GO:0020037">
    <property type="term" value="F:heme binding"/>
    <property type="evidence" value="ECO:0007669"/>
    <property type="project" value="InterPro"/>
</dbReference>
<keyword evidence="7" id="KW-1133">Transmembrane helix</keyword>
<dbReference type="PROSITE" id="PS51007">
    <property type="entry name" value="CYTC"/>
    <property type="match status" value="1"/>
</dbReference>
<evidence type="ECO:0000256" key="3">
    <source>
        <dbReference type="ARBA" id="ARBA00022723"/>
    </source>
</evidence>
<dbReference type="PRINTS" id="PR00604">
    <property type="entry name" value="CYTCHRMECIAB"/>
</dbReference>
<dbReference type="GO" id="GO:0009055">
    <property type="term" value="F:electron transfer activity"/>
    <property type="evidence" value="ECO:0007669"/>
    <property type="project" value="InterPro"/>
</dbReference>
<dbReference type="EMBL" id="LQBQ01000001">
    <property type="protein sequence ID" value="KUJ85727.1"/>
    <property type="molecule type" value="Genomic_DNA"/>
</dbReference>
<evidence type="ECO:0000259" key="8">
    <source>
        <dbReference type="PROSITE" id="PS51007"/>
    </source>
</evidence>
<dbReference type="InterPro" id="IPR002327">
    <property type="entry name" value="Cyt_c_1A/1B"/>
</dbReference>
<comment type="caution">
    <text evidence="9">The sequence shown here is derived from an EMBL/GenBank/DDBJ whole genome shotgun (WGS) entry which is preliminary data.</text>
</comment>
<evidence type="ECO:0000256" key="1">
    <source>
        <dbReference type="ARBA" id="ARBA00022448"/>
    </source>
</evidence>
<keyword evidence="5 6" id="KW-0408">Iron</keyword>
<evidence type="ECO:0000256" key="2">
    <source>
        <dbReference type="ARBA" id="ARBA00022617"/>
    </source>
</evidence>
<dbReference type="InterPro" id="IPR036909">
    <property type="entry name" value="Cyt_c-like_dom_sf"/>
</dbReference>
<accession>A0A101CYI0</accession>
<reference evidence="9 10" key="1">
    <citation type="submission" date="2015-12" db="EMBL/GenBank/DDBJ databases">
        <authorList>
            <person name="Shamseldin A."/>
            <person name="Moawad H."/>
            <person name="Abd El-Rahim W.M."/>
            <person name="Sadowsky M.J."/>
        </authorList>
    </citation>
    <scope>NUCLEOTIDE SEQUENCE [LARGE SCALE GENOMIC DNA]</scope>
    <source>
        <strain evidence="9 10">ZGT118</strain>
    </source>
</reference>
<keyword evidence="7" id="KW-0812">Transmembrane</keyword>
<dbReference type="AlphaFoldDB" id="A0A101CYI0"/>
<keyword evidence="10" id="KW-1185">Reference proteome</keyword>
<evidence type="ECO:0000256" key="7">
    <source>
        <dbReference type="SAM" id="Phobius"/>
    </source>
</evidence>
<keyword evidence="4" id="KW-0249">Electron transport</keyword>
<evidence type="ECO:0000313" key="9">
    <source>
        <dbReference type="EMBL" id="KUJ85727.1"/>
    </source>
</evidence>
<dbReference type="SUPFAM" id="SSF46626">
    <property type="entry name" value="Cytochrome c"/>
    <property type="match status" value="1"/>
</dbReference>
<gene>
    <name evidence="9" type="ORF">AVO45_01705</name>
</gene>
<dbReference type="STRING" id="1685379.AVO45_01705"/>
<dbReference type="InterPro" id="IPR009056">
    <property type="entry name" value="Cyt_c-like_dom"/>
</dbReference>
<dbReference type="InterPro" id="IPR011041">
    <property type="entry name" value="Quinoprot_gluc/sorb_DH_b-prop"/>
</dbReference>
<proteinExistence type="predicted"/>
<feature type="domain" description="Cytochrome c" evidence="8">
    <location>
        <begin position="469"/>
        <end position="589"/>
    </location>
</feature>
<dbReference type="Pfam" id="PF07995">
    <property type="entry name" value="GSDH"/>
    <property type="match status" value="1"/>
</dbReference>
<keyword evidence="3 6" id="KW-0479">Metal-binding</keyword>
<dbReference type="SUPFAM" id="SSF50952">
    <property type="entry name" value="Soluble quinoprotein glucose dehydrogenase"/>
    <property type="match status" value="1"/>
</dbReference>
<keyword evidence="1" id="KW-0813">Transport</keyword>
<evidence type="ECO:0000256" key="4">
    <source>
        <dbReference type="ARBA" id="ARBA00022982"/>
    </source>
</evidence>
<organism evidence="9 10">
    <name type="scientific">Ruegeria marisrubri</name>
    <dbReference type="NCBI Taxonomy" id="1685379"/>
    <lineage>
        <taxon>Bacteria</taxon>
        <taxon>Pseudomonadati</taxon>
        <taxon>Pseudomonadota</taxon>
        <taxon>Alphaproteobacteria</taxon>
        <taxon>Rhodobacterales</taxon>
        <taxon>Roseobacteraceae</taxon>
        <taxon>Ruegeria</taxon>
    </lineage>
</organism>
<dbReference type="GO" id="GO:0046872">
    <property type="term" value="F:metal ion binding"/>
    <property type="evidence" value="ECO:0007669"/>
    <property type="project" value="UniProtKB-KW"/>
</dbReference>
<dbReference type="InterPro" id="IPR012938">
    <property type="entry name" value="Glc/Sorbosone_DH"/>
</dbReference>
<name>A0A101CYI0_9RHOB</name>
<feature type="transmembrane region" description="Helical" evidence="7">
    <location>
        <begin position="23"/>
        <end position="45"/>
    </location>
</feature>
<evidence type="ECO:0000256" key="5">
    <source>
        <dbReference type="ARBA" id="ARBA00023004"/>
    </source>
</evidence>
<keyword evidence="2 6" id="KW-0349">Heme</keyword>
<dbReference type="Gene3D" id="2.120.10.30">
    <property type="entry name" value="TolB, C-terminal domain"/>
    <property type="match status" value="1"/>
</dbReference>
<sequence length="592" mass="64987">MEPRTTEAGTTGLVRRPSGLSRWLGRVTVALVVLACIGLSVFAGFEIGKHKWFPHRVFDKVDRKLEQAVTGVLPKTAGTLDLEQLNSHLIILQADVGLVPLNRSGPFHTVSENGGGLASFGRDVLLLPYDGRIYAASSGKNIRATNITAPDTNRAAYEALADDPDFADFGIEKGYLRYNDLLHISDPDGPALAIAYSEYHPAEKCVTNTVALLRLDATVQSIDEVRAGPADWRILYRTKPCLPLKSRHFAIEGHMAGGKLAFRAPSTLYMTSGDFHFDGMRSEPGPGIAQDPTAEYGKILAIDTASGDSRIVSMGHRNPQGLTLASDGRLFSTEHGPRGGDELNLVRDGANYGWPLESYGLTYWDASAIPGSLSFGRHENFDRPLFSWVPSIAVSSVIQIDGFHPAWDGDLLVATLLDGSLFRLRLAQGRVVYSERIRVGSRIRDIHQHDDGRIVLWTDDRTLIFLSGRDRLNASVLFDKFVIRKNLSDRMADQLASAIESCAECHSFEIGDHERSPSLARIFEEDIASTSFQGYSTALLDRGGSWTKEKLAQYLRDPQSFAAGTSMPDPGIHDEAVIQELVSYLEEVSKAF</sequence>
<dbReference type="Gene3D" id="1.10.760.10">
    <property type="entry name" value="Cytochrome c-like domain"/>
    <property type="match status" value="1"/>
</dbReference>
<dbReference type="InterPro" id="IPR011042">
    <property type="entry name" value="6-blade_b-propeller_TolB-like"/>
</dbReference>
<evidence type="ECO:0000313" key="10">
    <source>
        <dbReference type="Proteomes" id="UP000053791"/>
    </source>
</evidence>
<keyword evidence="7" id="KW-0472">Membrane</keyword>
<protein>
    <recommendedName>
        <fullName evidence="8">Cytochrome c domain-containing protein</fullName>
    </recommendedName>
</protein>
<evidence type="ECO:0000256" key="6">
    <source>
        <dbReference type="PROSITE-ProRule" id="PRU00433"/>
    </source>
</evidence>
<dbReference type="Proteomes" id="UP000053791">
    <property type="component" value="Unassembled WGS sequence"/>
</dbReference>